<dbReference type="OrthoDB" id="9801124at2"/>
<sequence>MAIYGIGAKYDTTDISAIFLKENFVATGWDDFDAPDLHEYFKVINPGDIVYIKSCSYSSDITVKGVGIVTNDELLTSKRHSRIEIGRNVKWIYKNWFVIDRPSEGKNNVRANTIYREFHPDIIAEIMRVYNRYA</sequence>
<dbReference type="AlphaFoldDB" id="A0A6I4ICL4"/>
<gene>
    <name evidence="1" type="ORF">GO816_16190</name>
</gene>
<accession>A0A6I4ICL4</accession>
<name>A0A6I4ICL4_9SPHI</name>
<evidence type="ECO:0000313" key="1">
    <source>
        <dbReference type="EMBL" id="MVN92677.1"/>
    </source>
</evidence>
<reference evidence="1 2" key="1">
    <citation type="submission" date="2019-12" db="EMBL/GenBank/DDBJ databases">
        <title>Mucilaginibacter sp. HME9299 genome sequencing and assembly.</title>
        <authorList>
            <person name="Kang H."/>
            <person name="Kim H."/>
            <person name="Joh K."/>
        </authorList>
    </citation>
    <scope>NUCLEOTIDE SEQUENCE [LARGE SCALE GENOMIC DNA]</scope>
    <source>
        <strain evidence="1 2">HME9299</strain>
    </source>
</reference>
<dbReference type="RefSeq" id="WP_157543002.1">
    <property type="nucleotide sequence ID" value="NZ_WQLA01000007.1"/>
</dbReference>
<organism evidence="1 2">
    <name type="scientific">Mucilaginibacter aquatilis</name>
    <dbReference type="NCBI Taxonomy" id="1517760"/>
    <lineage>
        <taxon>Bacteria</taxon>
        <taxon>Pseudomonadati</taxon>
        <taxon>Bacteroidota</taxon>
        <taxon>Sphingobacteriia</taxon>
        <taxon>Sphingobacteriales</taxon>
        <taxon>Sphingobacteriaceae</taxon>
        <taxon>Mucilaginibacter</taxon>
    </lineage>
</organism>
<evidence type="ECO:0000313" key="2">
    <source>
        <dbReference type="Proteomes" id="UP000434850"/>
    </source>
</evidence>
<proteinExistence type="predicted"/>
<dbReference type="Proteomes" id="UP000434850">
    <property type="component" value="Unassembled WGS sequence"/>
</dbReference>
<comment type="caution">
    <text evidence="1">The sequence shown here is derived from an EMBL/GenBank/DDBJ whole genome shotgun (WGS) entry which is preliminary data.</text>
</comment>
<dbReference type="EMBL" id="WQLA01000007">
    <property type="protein sequence ID" value="MVN92677.1"/>
    <property type="molecule type" value="Genomic_DNA"/>
</dbReference>
<keyword evidence="2" id="KW-1185">Reference proteome</keyword>
<protein>
    <submittedName>
        <fullName evidence="1">Uncharacterized protein</fullName>
    </submittedName>
</protein>